<comment type="caution">
    <text evidence="3">The sequence shown here is derived from an EMBL/GenBank/DDBJ whole genome shotgun (WGS) entry which is preliminary data.</text>
</comment>
<feature type="chain" id="PRO_5045674221" description="DUF5683 domain-containing protein" evidence="1">
    <location>
        <begin position="31"/>
        <end position="214"/>
    </location>
</feature>
<accession>A0ABP9CYN7</accession>
<feature type="signal peptide" evidence="1">
    <location>
        <begin position="1"/>
        <end position="30"/>
    </location>
</feature>
<dbReference type="RefSeq" id="WP_345368560.1">
    <property type="nucleotide sequence ID" value="NZ_BAABJX010000005.1"/>
</dbReference>
<name>A0ABP9CYN7_9BACT</name>
<evidence type="ECO:0000259" key="2">
    <source>
        <dbReference type="Pfam" id="PF18935"/>
    </source>
</evidence>
<keyword evidence="4" id="KW-1185">Reference proteome</keyword>
<dbReference type="Proteomes" id="UP001500298">
    <property type="component" value="Unassembled WGS sequence"/>
</dbReference>
<protein>
    <recommendedName>
        <fullName evidence="2">DUF5683 domain-containing protein</fullName>
    </recommendedName>
</protein>
<evidence type="ECO:0000313" key="3">
    <source>
        <dbReference type="EMBL" id="GAA4821378.1"/>
    </source>
</evidence>
<evidence type="ECO:0000313" key="4">
    <source>
        <dbReference type="Proteomes" id="UP001500298"/>
    </source>
</evidence>
<dbReference type="InterPro" id="IPR043738">
    <property type="entry name" value="DUF5683"/>
</dbReference>
<feature type="domain" description="DUF5683" evidence="2">
    <location>
        <begin position="61"/>
        <end position="211"/>
    </location>
</feature>
<organism evidence="3 4">
    <name type="scientific">Algivirga pacifica</name>
    <dbReference type="NCBI Taxonomy" id="1162670"/>
    <lineage>
        <taxon>Bacteria</taxon>
        <taxon>Pseudomonadati</taxon>
        <taxon>Bacteroidota</taxon>
        <taxon>Cytophagia</taxon>
        <taxon>Cytophagales</taxon>
        <taxon>Flammeovirgaceae</taxon>
        <taxon>Algivirga</taxon>
    </lineage>
</organism>
<evidence type="ECO:0000256" key="1">
    <source>
        <dbReference type="SAM" id="SignalP"/>
    </source>
</evidence>
<keyword evidence="1" id="KW-0732">Signal</keyword>
<gene>
    <name evidence="3" type="ORF">GCM10023331_02110</name>
</gene>
<sequence length="214" mass="24871">MIKKNGSYSKYLLLFSVLLLSLAFTSTLYAQEETYELKRTKVGKTKFKKKKMEKPQKERFLEPTRRAFASAILPGLGQIQNRKYWKVPIIYGGFSVFSYLIRENHVRYIEFRNYALYSGDNNPHNDALIPEDFQSVSNSNFNRFKDNYRRDRDFMIILTIAWYGLNCVDAAVDAHMKAFDVSEDLSGVIKPKLLQTDRMRSPVLGLSLALNLKK</sequence>
<reference evidence="4" key="1">
    <citation type="journal article" date="2019" name="Int. J. Syst. Evol. Microbiol.">
        <title>The Global Catalogue of Microorganisms (GCM) 10K type strain sequencing project: providing services to taxonomists for standard genome sequencing and annotation.</title>
        <authorList>
            <consortium name="The Broad Institute Genomics Platform"/>
            <consortium name="The Broad Institute Genome Sequencing Center for Infectious Disease"/>
            <person name="Wu L."/>
            <person name="Ma J."/>
        </authorList>
    </citation>
    <scope>NUCLEOTIDE SEQUENCE [LARGE SCALE GENOMIC DNA]</scope>
    <source>
        <strain evidence="4">JCM 18326</strain>
    </source>
</reference>
<dbReference type="Pfam" id="PF18935">
    <property type="entry name" value="DUF5683"/>
    <property type="match status" value="1"/>
</dbReference>
<dbReference type="EMBL" id="BAABJX010000005">
    <property type="protein sequence ID" value="GAA4821378.1"/>
    <property type="molecule type" value="Genomic_DNA"/>
</dbReference>
<proteinExistence type="predicted"/>